<accession>A0A6J7X229</accession>
<protein>
    <submittedName>
        <fullName evidence="1">Uncharacterized protein</fullName>
    </submittedName>
</protein>
<name>A0A6J7X229_9CAUD</name>
<dbReference type="EMBL" id="LR798319">
    <property type="protein sequence ID" value="CAB5223178.1"/>
    <property type="molecule type" value="Genomic_DNA"/>
</dbReference>
<organism evidence="1">
    <name type="scientific">uncultured Caudovirales phage</name>
    <dbReference type="NCBI Taxonomy" id="2100421"/>
    <lineage>
        <taxon>Viruses</taxon>
        <taxon>Duplodnaviria</taxon>
        <taxon>Heunggongvirae</taxon>
        <taxon>Uroviricota</taxon>
        <taxon>Caudoviricetes</taxon>
        <taxon>Peduoviridae</taxon>
        <taxon>Maltschvirus</taxon>
        <taxon>Maltschvirus maltsch</taxon>
    </lineage>
</organism>
<evidence type="ECO:0000313" key="1">
    <source>
        <dbReference type="EMBL" id="CAB5223178.1"/>
    </source>
</evidence>
<proteinExistence type="predicted"/>
<reference evidence="1" key="1">
    <citation type="submission" date="2020-05" db="EMBL/GenBank/DDBJ databases">
        <authorList>
            <person name="Chiriac C."/>
            <person name="Salcher M."/>
            <person name="Ghai R."/>
            <person name="Kavagutti S V."/>
        </authorList>
    </citation>
    <scope>NUCLEOTIDE SEQUENCE</scope>
</reference>
<sequence length="120" mass="13581">MAHFAKLDDNNVVLEVHCVHNNELLVDGVESEAKGIEFLIAWSGGYTNWKQTSYNGNFRKNYAGSGYTYQADIDAFVAPQPYASWTLDANAQWQPPVAKPTDDKMYSWNETNQTWVEITA</sequence>
<gene>
    <name evidence="1" type="ORF">UFOVP382_4</name>
</gene>